<keyword evidence="5 10" id="KW-0812">Transmembrane</keyword>
<name>A0A219B0I1_9SPHN</name>
<dbReference type="OrthoDB" id="9780160at2"/>
<evidence type="ECO:0000313" key="11">
    <source>
        <dbReference type="EMBL" id="OWV31862.1"/>
    </source>
</evidence>
<feature type="transmembrane region" description="Helical" evidence="10">
    <location>
        <begin position="423"/>
        <end position="444"/>
    </location>
</feature>
<evidence type="ECO:0000256" key="9">
    <source>
        <dbReference type="ARBA" id="ARBA00031636"/>
    </source>
</evidence>
<dbReference type="GO" id="GO:0042910">
    <property type="term" value="F:xenobiotic transmembrane transporter activity"/>
    <property type="evidence" value="ECO:0007669"/>
    <property type="project" value="InterPro"/>
</dbReference>
<dbReference type="PANTHER" id="PTHR43298">
    <property type="entry name" value="MULTIDRUG RESISTANCE PROTEIN NORM-RELATED"/>
    <property type="match status" value="1"/>
</dbReference>
<dbReference type="Proteomes" id="UP000198462">
    <property type="component" value="Unassembled WGS sequence"/>
</dbReference>
<keyword evidence="12" id="KW-1185">Reference proteome</keyword>
<dbReference type="PIRSF" id="PIRSF006603">
    <property type="entry name" value="DinF"/>
    <property type="match status" value="1"/>
</dbReference>
<keyword evidence="6 10" id="KW-1133">Transmembrane helix</keyword>
<dbReference type="GO" id="GO:0015297">
    <property type="term" value="F:antiporter activity"/>
    <property type="evidence" value="ECO:0007669"/>
    <property type="project" value="UniProtKB-KW"/>
</dbReference>
<feature type="transmembrane region" description="Helical" evidence="10">
    <location>
        <begin position="173"/>
        <end position="193"/>
    </location>
</feature>
<protein>
    <recommendedName>
        <fullName evidence="9">Multidrug-efflux transporter</fullName>
    </recommendedName>
</protein>
<keyword evidence="7" id="KW-0406">Ion transport</keyword>
<comment type="subcellular location">
    <subcellularLocation>
        <location evidence="1">Cell inner membrane</location>
        <topology evidence="1">Multi-pass membrane protein</topology>
    </subcellularLocation>
</comment>
<dbReference type="InterPro" id="IPR002528">
    <property type="entry name" value="MATE_fam"/>
</dbReference>
<dbReference type="Pfam" id="PF01554">
    <property type="entry name" value="MatE"/>
    <property type="match status" value="2"/>
</dbReference>
<sequence length="461" mass="48686">MLDSTASNAALPKGPPTLAALWTLAWPVVLSRLGIMCMGVTDAIVVGRYSAEELGYQALGWGPTGVVVTTGVGLLMGVQVLTAQLVGEDRRIEAGAVLQRGLLLSLLVGLLATAVLIAGTPPLFRLLGHDPALAAGASEVVVILSLSMTPYLVSIVCSFWLEALERPKPGMYLMLLANMVNLALNIWLVPGTSPFAVDGAVASAWTTFFSRSVYAIALIFVILAWPEARSLGVFLVRKAASWSTYWGRMMRVGWATAASYFVESGGFAGTTLIAGLMGALSVAAFSITFNLAALVFMIPLGMSSATAVFVGKYYGRGDVEGIRSSGILGVGATFIFLLGLAAVIAFVPQLWAGAYTTDPELLALVVPALLAACFFFPVDGLQVVTAASLRAADDNWMPTLTHFISYNLVMLPAAWWFGLELGYGVVGLVWVMCGVSILAAAFLISRFWWITRSAAALPEAA</sequence>
<feature type="transmembrane region" description="Helical" evidence="10">
    <location>
        <begin position="140"/>
        <end position="161"/>
    </location>
</feature>
<evidence type="ECO:0000256" key="2">
    <source>
        <dbReference type="ARBA" id="ARBA00022448"/>
    </source>
</evidence>
<keyword evidence="3" id="KW-0050">Antiport</keyword>
<feature type="transmembrane region" description="Helical" evidence="10">
    <location>
        <begin position="257"/>
        <end position="285"/>
    </location>
</feature>
<keyword evidence="4" id="KW-1003">Cell membrane</keyword>
<feature type="transmembrane region" description="Helical" evidence="10">
    <location>
        <begin position="291"/>
        <end position="314"/>
    </location>
</feature>
<feature type="transmembrane region" description="Helical" evidence="10">
    <location>
        <begin position="396"/>
        <end position="417"/>
    </location>
</feature>
<evidence type="ECO:0000256" key="1">
    <source>
        <dbReference type="ARBA" id="ARBA00004429"/>
    </source>
</evidence>
<dbReference type="PANTHER" id="PTHR43298:SF2">
    <property type="entry name" value="FMN_FAD EXPORTER YEEO-RELATED"/>
    <property type="match status" value="1"/>
</dbReference>
<evidence type="ECO:0000256" key="10">
    <source>
        <dbReference type="SAM" id="Phobius"/>
    </source>
</evidence>
<dbReference type="NCBIfam" id="TIGR00797">
    <property type="entry name" value="matE"/>
    <property type="match status" value="1"/>
</dbReference>
<feature type="transmembrane region" description="Helical" evidence="10">
    <location>
        <begin position="102"/>
        <end position="120"/>
    </location>
</feature>
<dbReference type="InterPro" id="IPR048279">
    <property type="entry name" value="MdtK-like"/>
</dbReference>
<reference evidence="12" key="1">
    <citation type="submission" date="2017-05" db="EMBL/GenBank/DDBJ databases">
        <authorList>
            <person name="Lin X."/>
        </authorList>
    </citation>
    <scope>NUCLEOTIDE SEQUENCE [LARGE SCALE GENOMIC DNA]</scope>
    <source>
        <strain evidence="12">JLT2012</strain>
    </source>
</reference>
<evidence type="ECO:0000256" key="7">
    <source>
        <dbReference type="ARBA" id="ARBA00023065"/>
    </source>
</evidence>
<keyword evidence="8 10" id="KW-0472">Membrane</keyword>
<evidence type="ECO:0000256" key="6">
    <source>
        <dbReference type="ARBA" id="ARBA00022989"/>
    </source>
</evidence>
<proteinExistence type="predicted"/>
<gene>
    <name evidence="11" type="ORF">B5C34_15280</name>
</gene>
<dbReference type="InterPro" id="IPR050222">
    <property type="entry name" value="MATE_MdtK"/>
</dbReference>
<evidence type="ECO:0000256" key="5">
    <source>
        <dbReference type="ARBA" id="ARBA00022692"/>
    </source>
</evidence>
<feature type="transmembrane region" description="Helical" evidence="10">
    <location>
        <begin position="213"/>
        <end position="236"/>
    </location>
</feature>
<evidence type="ECO:0000256" key="4">
    <source>
        <dbReference type="ARBA" id="ARBA00022475"/>
    </source>
</evidence>
<keyword evidence="2" id="KW-0813">Transport</keyword>
<evidence type="ECO:0000313" key="12">
    <source>
        <dbReference type="Proteomes" id="UP000198462"/>
    </source>
</evidence>
<evidence type="ECO:0000256" key="3">
    <source>
        <dbReference type="ARBA" id="ARBA00022449"/>
    </source>
</evidence>
<comment type="caution">
    <text evidence="11">The sequence shown here is derived from an EMBL/GenBank/DDBJ whole genome shotgun (WGS) entry which is preliminary data.</text>
</comment>
<feature type="transmembrane region" description="Helical" evidence="10">
    <location>
        <begin position="58"/>
        <end position="81"/>
    </location>
</feature>
<organism evidence="11 12">
    <name type="scientific">Pacificimonas flava</name>
    <dbReference type="NCBI Taxonomy" id="1234595"/>
    <lineage>
        <taxon>Bacteria</taxon>
        <taxon>Pseudomonadati</taxon>
        <taxon>Pseudomonadota</taxon>
        <taxon>Alphaproteobacteria</taxon>
        <taxon>Sphingomonadales</taxon>
        <taxon>Sphingosinicellaceae</taxon>
        <taxon>Pacificimonas</taxon>
    </lineage>
</organism>
<feature type="transmembrane region" description="Helical" evidence="10">
    <location>
        <begin position="326"/>
        <end position="349"/>
    </location>
</feature>
<accession>A0A219B0I1</accession>
<dbReference type="GO" id="GO:0006811">
    <property type="term" value="P:monoatomic ion transport"/>
    <property type="evidence" value="ECO:0007669"/>
    <property type="project" value="UniProtKB-KW"/>
</dbReference>
<dbReference type="GO" id="GO:0005886">
    <property type="term" value="C:plasma membrane"/>
    <property type="evidence" value="ECO:0007669"/>
    <property type="project" value="UniProtKB-SubCell"/>
</dbReference>
<evidence type="ECO:0000256" key="8">
    <source>
        <dbReference type="ARBA" id="ARBA00023136"/>
    </source>
</evidence>
<dbReference type="AlphaFoldDB" id="A0A219B0I1"/>
<feature type="transmembrane region" description="Helical" evidence="10">
    <location>
        <begin position="361"/>
        <end position="384"/>
    </location>
</feature>
<dbReference type="RefSeq" id="WP_088713656.1">
    <property type="nucleotide sequence ID" value="NZ_NFZT01000007.1"/>
</dbReference>
<dbReference type="EMBL" id="NFZT01000007">
    <property type="protein sequence ID" value="OWV31862.1"/>
    <property type="molecule type" value="Genomic_DNA"/>
</dbReference>